<protein>
    <submittedName>
        <fullName evidence="2">Uncharacterized protein</fullName>
    </submittedName>
</protein>
<feature type="transmembrane region" description="Helical" evidence="1">
    <location>
        <begin position="82"/>
        <end position="106"/>
    </location>
</feature>
<keyword evidence="1" id="KW-1133">Transmembrane helix</keyword>
<gene>
    <name evidence="2" type="ORF">AB8B28_09425</name>
</gene>
<dbReference type="AlphaFoldDB" id="A0AB39V2I9"/>
<proteinExistence type="predicted"/>
<organism evidence="2">
    <name type="scientific">Leptotrichia alba</name>
    <dbReference type="NCBI Taxonomy" id="3239304"/>
    <lineage>
        <taxon>Bacteria</taxon>
        <taxon>Fusobacteriati</taxon>
        <taxon>Fusobacteriota</taxon>
        <taxon>Fusobacteriia</taxon>
        <taxon>Fusobacteriales</taxon>
        <taxon>Leptotrichiaceae</taxon>
        <taxon>Leptotrichia</taxon>
    </lineage>
</organism>
<dbReference type="EMBL" id="CP165647">
    <property type="protein sequence ID" value="XDU61867.1"/>
    <property type="molecule type" value="Genomic_DNA"/>
</dbReference>
<dbReference type="RefSeq" id="WP_369715459.1">
    <property type="nucleotide sequence ID" value="NZ_CP165647.1"/>
</dbReference>
<reference evidence="2" key="1">
    <citation type="submission" date="2024-07" db="EMBL/GenBank/DDBJ databases">
        <authorList>
            <person name="Li X.-J."/>
            <person name="Wang X."/>
        </authorList>
    </citation>
    <scope>NUCLEOTIDE SEQUENCE</scope>
    <source>
        <strain evidence="2">HSP-536</strain>
    </source>
</reference>
<sequence>MKKGFFWLFYLLFLIFFDIILAVIRFNNSIYNSIYEFFINLNIKNEWILERLFLLMEIVFIIICITFSYLISKIKVSKKSLLIPLLVIVAIKVIVFFCIFGFFMSIPETEDGGAGGFILYFIFFGFGAYMGMLNLYFYLGLLFNLFRRRKNEKNNS</sequence>
<feature type="transmembrane region" description="Helical" evidence="1">
    <location>
        <begin position="7"/>
        <end position="27"/>
    </location>
</feature>
<feature type="transmembrane region" description="Helical" evidence="1">
    <location>
        <begin position="47"/>
        <end position="70"/>
    </location>
</feature>
<keyword evidence="1" id="KW-0472">Membrane</keyword>
<evidence type="ECO:0000256" key="1">
    <source>
        <dbReference type="SAM" id="Phobius"/>
    </source>
</evidence>
<dbReference type="KEGG" id="lala:AB8B28_09425"/>
<keyword evidence="1" id="KW-0812">Transmembrane</keyword>
<accession>A0AB39V2I9</accession>
<feature type="transmembrane region" description="Helical" evidence="1">
    <location>
        <begin position="118"/>
        <end position="146"/>
    </location>
</feature>
<name>A0AB39V2I9_9FUSO</name>
<evidence type="ECO:0000313" key="2">
    <source>
        <dbReference type="EMBL" id="XDU61867.1"/>
    </source>
</evidence>